<sequence>MTAAERWDARVDEALAVYDRAIDEQRWEEARVAAARVVRCMDIARGLRMTAGALSSQ</sequence>
<dbReference type="EMBL" id="CP014859">
    <property type="protein sequence ID" value="AOS65009.1"/>
    <property type="molecule type" value="Genomic_DNA"/>
</dbReference>
<protein>
    <submittedName>
        <fullName evidence="1">Uncharacterized protein</fullName>
    </submittedName>
</protein>
<reference evidence="2" key="1">
    <citation type="submission" date="2016-03" db="EMBL/GenBank/DDBJ databases">
        <title>Complete genome sequence of the type strain Actinoalloteichus hymeniacidonis DSM 45092.</title>
        <authorList>
            <person name="Schaffert L."/>
            <person name="Albersmeier A."/>
            <person name="Winkler A."/>
            <person name="Kalinowski J."/>
            <person name="Zotchev S."/>
            <person name="Ruckert C."/>
        </authorList>
    </citation>
    <scope>NUCLEOTIDE SEQUENCE [LARGE SCALE GENOMIC DNA]</scope>
    <source>
        <strain evidence="2">HPA177(T) (DSM 45092(T))</strain>
    </source>
</reference>
<name>A0AAC9MZY9_9PSEU</name>
<dbReference type="RefSeq" id="WP_157421222.1">
    <property type="nucleotide sequence ID" value="NZ_CP014859.1"/>
</dbReference>
<dbReference type="AlphaFoldDB" id="A0AAC9MZY9"/>
<dbReference type="KEGG" id="ahm:TL08_21095"/>
<organism evidence="1 2">
    <name type="scientific">Actinoalloteichus hymeniacidonis</name>
    <dbReference type="NCBI Taxonomy" id="340345"/>
    <lineage>
        <taxon>Bacteria</taxon>
        <taxon>Bacillati</taxon>
        <taxon>Actinomycetota</taxon>
        <taxon>Actinomycetes</taxon>
        <taxon>Pseudonocardiales</taxon>
        <taxon>Pseudonocardiaceae</taxon>
        <taxon>Actinoalloteichus</taxon>
    </lineage>
</organism>
<keyword evidence="2" id="KW-1185">Reference proteome</keyword>
<gene>
    <name evidence="1" type="ORF">TL08_21095</name>
</gene>
<proteinExistence type="predicted"/>
<accession>A0AAC9MZY9</accession>
<evidence type="ECO:0000313" key="2">
    <source>
        <dbReference type="Proteomes" id="UP000095210"/>
    </source>
</evidence>
<evidence type="ECO:0000313" key="1">
    <source>
        <dbReference type="EMBL" id="AOS65009.1"/>
    </source>
</evidence>
<dbReference type="Proteomes" id="UP000095210">
    <property type="component" value="Chromosome"/>
</dbReference>